<dbReference type="SMART" id="SM00028">
    <property type="entry name" value="TPR"/>
    <property type="match status" value="2"/>
</dbReference>
<name>A0AAI8GDI4_FERIS</name>
<evidence type="ECO:0000313" key="1">
    <source>
        <dbReference type="EMBL" id="AMW33390.1"/>
    </source>
</evidence>
<dbReference type="KEGG" id="fia:NA23_09215"/>
<dbReference type="SUPFAM" id="SSF48452">
    <property type="entry name" value="TPR-like"/>
    <property type="match status" value="1"/>
</dbReference>
<protein>
    <submittedName>
        <fullName evidence="1">Uncharacterized protein</fullName>
    </submittedName>
</protein>
<dbReference type="InterPro" id="IPR019734">
    <property type="entry name" value="TPR_rpt"/>
</dbReference>
<keyword evidence="2" id="KW-1185">Reference proteome</keyword>
<dbReference type="Gene3D" id="3.40.50.2000">
    <property type="entry name" value="Glycogen Phosphorylase B"/>
    <property type="match status" value="1"/>
</dbReference>
<dbReference type="Gene3D" id="1.25.40.10">
    <property type="entry name" value="Tetratricopeptide repeat domain"/>
    <property type="match status" value="1"/>
</dbReference>
<proteinExistence type="predicted"/>
<accession>A0AAI8GDI4</accession>
<dbReference type="EMBL" id="CP014334">
    <property type="protein sequence ID" value="AMW33390.1"/>
    <property type="molecule type" value="Genomic_DNA"/>
</dbReference>
<dbReference type="RefSeq" id="WP_052107243.1">
    <property type="nucleotide sequence ID" value="NZ_CP014334.2"/>
</dbReference>
<dbReference type="InterPro" id="IPR011990">
    <property type="entry name" value="TPR-like_helical_dom_sf"/>
</dbReference>
<gene>
    <name evidence="1" type="ORF">NA23_09215</name>
</gene>
<dbReference type="AlphaFoldDB" id="A0AAI8GDI4"/>
<dbReference type="Proteomes" id="UP000093740">
    <property type="component" value="Chromosome"/>
</dbReference>
<reference evidence="1 2" key="1">
    <citation type="journal article" date="2015" name="Stand. Genomic Sci.">
        <title>Genome sequence of a native-feather degrading extremely thermophilic Eubacterium, Fervidobacterium islandicum AW-1.</title>
        <authorList>
            <person name="Lee Y.J."/>
            <person name="Jeong H."/>
            <person name="Park G.S."/>
            <person name="Kwak Y."/>
            <person name="Lee S.J."/>
            <person name="Lee S.J."/>
            <person name="Park M.K."/>
            <person name="Kim J.Y."/>
            <person name="Kang H.K."/>
            <person name="Shin J.H."/>
            <person name="Lee D.W."/>
        </authorList>
    </citation>
    <scope>NUCLEOTIDE SEQUENCE [LARGE SCALE GENOMIC DNA]</scope>
    <source>
        <strain evidence="1 2">AW-1</strain>
    </source>
</reference>
<evidence type="ECO:0000313" key="2">
    <source>
        <dbReference type="Proteomes" id="UP000093740"/>
    </source>
</evidence>
<dbReference type="SUPFAM" id="SSF53756">
    <property type="entry name" value="UDP-Glycosyltransferase/glycogen phosphorylase"/>
    <property type="match status" value="1"/>
</dbReference>
<organism evidence="1 2">
    <name type="scientific">Fervidobacterium islandicum</name>
    <dbReference type="NCBI Taxonomy" id="2423"/>
    <lineage>
        <taxon>Bacteria</taxon>
        <taxon>Thermotogati</taxon>
        <taxon>Thermotogota</taxon>
        <taxon>Thermotogae</taxon>
        <taxon>Thermotogales</taxon>
        <taxon>Fervidobacteriaceae</taxon>
        <taxon>Fervidobacterium</taxon>
    </lineage>
</organism>
<sequence>MGENNLEKAKLTIRKLIDLKELSDAKALAIDYVRINQEDPDGYLLLGEILALQQKYSEASEILEKGVIRDFKNSYIHNGLGVVYRQLGDYISSLIHFYQAKRYSNDLELTEFAEENINEVSKFLSNEEKTNIIQALENIRKVLFIQDIPCIRTKKVAKVLASKGIQTDLLYLSAHPSQLYRDYDIPYKNIYRIGDLHKTVEFINKSDYDVLYSSNEPDYLTVLFLSTNKPVVHDTHDMMSLRGKLSNEQIVLEYIANTMASGNIYTHELVRDIALNRFPIEGKPILVIENYVEKSMIPQQRKQKLSVNDGEIHCVYEGGLASVPGHHRFLEEYFLKIARERVHIHIYGNVDQNYIRSLIKKSEYIHYEGTLAPNDLLSELTKYDIGLAIFNVNDTNRAFLDSASPNKVFDYLAAGLPIGFSNLTSFKLFNDRYKVGKILDFKKPLLPQLRKILEIKIPEDFLVKNKLTFNDQACKILNFLKDVKHKYKSSTTR</sequence>